<comment type="caution">
    <text evidence="2">The sequence shown here is derived from an EMBL/GenBank/DDBJ whole genome shotgun (WGS) entry which is preliminary data.</text>
</comment>
<keyword evidence="1" id="KW-0812">Transmembrane</keyword>
<proteinExistence type="predicted"/>
<evidence type="ECO:0000256" key="1">
    <source>
        <dbReference type="SAM" id="Phobius"/>
    </source>
</evidence>
<dbReference type="EMBL" id="JANVFS010000071">
    <property type="protein sequence ID" value="KAJ4463470.1"/>
    <property type="molecule type" value="Genomic_DNA"/>
</dbReference>
<dbReference type="AlphaFoldDB" id="A0A9W8ZPK8"/>
<evidence type="ECO:0000313" key="2">
    <source>
        <dbReference type="EMBL" id="KAJ4463470.1"/>
    </source>
</evidence>
<keyword evidence="1" id="KW-1133">Transmembrane helix</keyword>
<evidence type="ECO:0000313" key="3">
    <source>
        <dbReference type="Proteomes" id="UP001150238"/>
    </source>
</evidence>
<accession>A0A9W8ZPK8</accession>
<reference evidence="2" key="2">
    <citation type="journal article" date="2023" name="Proc. Natl. Acad. Sci. U.S.A.">
        <title>A global phylogenomic analysis of the shiitake genus Lentinula.</title>
        <authorList>
            <person name="Sierra-Patev S."/>
            <person name="Min B."/>
            <person name="Naranjo-Ortiz M."/>
            <person name="Looney B."/>
            <person name="Konkel Z."/>
            <person name="Slot J.C."/>
            <person name="Sakamoto Y."/>
            <person name="Steenwyk J.L."/>
            <person name="Rokas A."/>
            <person name="Carro J."/>
            <person name="Camarero S."/>
            <person name="Ferreira P."/>
            <person name="Molpeceres G."/>
            <person name="Ruiz-Duenas F.J."/>
            <person name="Serrano A."/>
            <person name="Henrissat B."/>
            <person name="Drula E."/>
            <person name="Hughes K.W."/>
            <person name="Mata J.L."/>
            <person name="Ishikawa N.K."/>
            <person name="Vargas-Isla R."/>
            <person name="Ushijima S."/>
            <person name="Smith C.A."/>
            <person name="Donoghue J."/>
            <person name="Ahrendt S."/>
            <person name="Andreopoulos W."/>
            <person name="He G."/>
            <person name="LaButti K."/>
            <person name="Lipzen A."/>
            <person name="Ng V."/>
            <person name="Riley R."/>
            <person name="Sandor L."/>
            <person name="Barry K."/>
            <person name="Martinez A.T."/>
            <person name="Xiao Y."/>
            <person name="Gibbons J.G."/>
            <person name="Terashima K."/>
            <person name="Grigoriev I.V."/>
            <person name="Hibbett D."/>
        </authorList>
    </citation>
    <scope>NUCLEOTIDE SEQUENCE</scope>
    <source>
        <strain evidence="2">Sp2 HRB7682 ss15</strain>
    </source>
</reference>
<organism evidence="2 3">
    <name type="scientific">Lentinula lateritia</name>
    <dbReference type="NCBI Taxonomy" id="40482"/>
    <lineage>
        <taxon>Eukaryota</taxon>
        <taxon>Fungi</taxon>
        <taxon>Dikarya</taxon>
        <taxon>Basidiomycota</taxon>
        <taxon>Agaricomycotina</taxon>
        <taxon>Agaricomycetes</taxon>
        <taxon>Agaricomycetidae</taxon>
        <taxon>Agaricales</taxon>
        <taxon>Marasmiineae</taxon>
        <taxon>Omphalotaceae</taxon>
        <taxon>Lentinula</taxon>
    </lineage>
</organism>
<gene>
    <name evidence="2" type="ORF">C8J55DRAFT_610319</name>
</gene>
<dbReference type="Proteomes" id="UP001150238">
    <property type="component" value="Unassembled WGS sequence"/>
</dbReference>
<sequence length="122" mass="13513">MFLFSLASSRRLHQILSMYLFFTVILVNVLVFAAPTPPTTLTIRLGRRVGTNGHLLSNKIGFAPDQQFVLFVGDHEMLQYHHDTGKISTETDLVDFNAYPIAFGSSPQIQTLLSSDSEPTAA</sequence>
<name>A0A9W8ZPK8_9AGAR</name>
<keyword evidence="1" id="KW-0472">Membrane</keyword>
<feature type="transmembrane region" description="Helical" evidence="1">
    <location>
        <begin position="12"/>
        <end position="34"/>
    </location>
</feature>
<reference evidence="2" key="1">
    <citation type="submission" date="2022-08" db="EMBL/GenBank/DDBJ databases">
        <authorList>
            <consortium name="DOE Joint Genome Institute"/>
            <person name="Min B."/>
            <person name="Riley R."/>
            <person name="Sierra-Patev S."/>
            <person name="Naranjo-Ortiz M."/>
            <person name="Looney B."/>
            <person name="Konkel Z."/>
            <person name="Slot J.C."/>
            <person name="Sakamoto Y."/>
            <person name="Steenwyk J.L."/>
            <person name="Rokas A."/>
            <person name="Carro J."/>
            <person name="Camarero S."/>
            <person name="Ferreira P."/>
            <person name="Molpeceres G."/>
            <person name="Ruiz-Duenas F.J."/>
            <person name="Serrano A."/>
            <person name="Henrissat B."/>
            <person name="Drula E."/>
            <person name="Hughes K.W."/>
            <person name="Mata J.L."/>
            <person name="Ishikawa N.K."/>
            <person name="Vargas-Isla R."/>
            <person name="Ushijima S."/>
            <person name="Smith C.A."/>
            <person name="Ahrendt S."/>
            <person name="Andreopoulos W."/>
            <person name="He G."/>
            <person name="Labutti K."/>
            <person name="Lipzen A."/>
            <person name="Ng V."/>
            <person name="Sandor L."/>
            <person name="Barry K."/>
            <person name="Martinez A.T."/>
            <person name="Xiao Y."/>
            <person name="Gibbons J.G."/>
            <person name="Terashima K."/>
            <person name="Hibbett D.S."/>
            <person name="Grigoriev I.V."/>
        </authorList>
    </citation>
    <scope>NUCLEOTIDE SEQUENCE</scope>
    <source>
        <strain evidence="2">Sp2 HRB7682 ss15</strain>
    </source>
</reference>
<protein>
    <submittedName>
        <fullName evidence="2">Uncharacterized protein</fullName>
    </submittedName>
</protein>